<keyword evidence="3" id="KW-1185">Reference proteome</keyword>
<evidence type="ECO:0000313" key="3">
    <source>
        <dbReference type="Proteomes" id="UP000077266"/>
    </source>
</evidence>
<dbReference type="InParanoid" id="A0A165E6Z1"/>
<protein>
    <submittedName>
        <fullName evidence="2">Uncharacterized protein</fullName>
    </submittedName>
</protein>
<dbReference type="EMBL" id="KV426163">
    <property type="protein sequence ID" value="KZV86207.1"/>
    <property type="molecule type" value="Genomic_DNA"/>
</dbReference>
<dbReference type="Proteomes" id="UP000077266">
    <property type="component" value="Unassembled WGS sequence"/>
</dbReference>
<feature type="region of interest" description="Disordered" evidence="1">
    <location>
        <begin position="1"/>
        <end position="21"/>
    </location>
</feature>
<feature type="compositionally biased region" description="Basic and acidic residues" evidence="1">
    <location>
        <begin position="8"/>
        <end position="19"/>
    </location>
</feature>
<accession>A0A165E6Z1</accession>
<gene>
    <name evidence="2" type="ORF">EXIGLDRAFT_774863</name>
</gene>
<proteinExistence type="predicted"/>
<feature type="region of interest" description="Disordered" evidence="1">
    <location>
        <begin position="41"/>
        <end position="64"/>
    </location>
</feature>
<feature type="compositionally biased region" description="Basic residues" evidence="1">
    <location>
        <begin position="52"/>
        <end position="64"/>
    </location>
</feature>
<name>A0A165E6Z1_EXIGL</name>
<dbReference type="AlphaFoldDB" id="A0A165E6Z1"/>
<organism evidence="2 3">
    <name type="scientific">Exidia glandulosa HHB12029</name>
    <dbReference type="NCBI Taxonomy" id="1314781"/>
    <lineage>
        <taxon>Eukaryota</taxon>
        <taxon>Fungi</taxon>
        <taxon>Dikarya</taxon>
        <taxon>Basidiomycota</taxon>
        <taxon>Agaricomycotina</taxon>
        <taxon>Agaricomycetes</taxon>
        <taxon>Auriculariales</taxon>
        <taxon>Exidiaceae</taxon>
        <taxon>Exidia</taxon>
    </lineage>
</organism>
<sequence>MFVGEEPALDHYPPREPSRLRHRFPLQPDLRKFALARASAVLASTKEPTPEHKKKTRGKKTLKA</sequence>
<evidence type="ECO:0000313" key="2">
    <source>
        <dbReference type="EMBL" id="KZV86207.1"/>
    </source>
</evidence>
<reference evidence="2 3" key="1">
    <citation type="journal article" date="2016" name="Mol. Biol. Evol.">
        <title>Comparative Genomics of Early-Diverging Mushroom-Forming Fungi Provides Insights into the Origins of Lignocellulose Decay Capabilities.</title>
        <authorList>
            <person name="Nagy L.G."/>
            <person name="Riley R."/>
            <person name="Tritt A."/>
            <person name="Adam C."/>
            <person name="Daum C."/>
            <person name="Floudas D."/>
            <person name="Sun H."/>
            <person name="Yadav J.S."/>
            <person name="Pangilinan J."/>
            <person name="Larsson K.H."/>
            <person name="Matsuura K."/>
            <person name="Barry K."/>
            <person name="Labutti K."/>
            <person name="Kuo R."/>
            <person name="Ohm R.A."/>
            <person name="Bhattacharya S.S."/>
            <person name="Shirouzu T."/>
            <person name="Yoshinaga Y."/>
            <person name="Martin F.M."/>
            <person name="Grigoriev I.V."/>
            <person name="Hibbett D.S."/>
        </authorList>
    </citation>
    <scope>NUCLEOTIDE SEQUENCE [LARGE SCALE GENOMIC DNA]</scope>
    <source>
        <strain evidence="2 3">HHB12029</strain>
    </source>
</reference>
<evidence type="ECO:0000256" key="1">
    <source>
        <dbReference type="SAM" id="MobiDB-lite"/>
    </source>
</evidence>